<reference evidence="2" key="3">
    <citation type="submission" date="2002-02" db="EMBL/GenBank/DDBJ databases">
        <authorList>
            <person name="Town C.D."/>
            <person name="Kaul S."/>
        </authorList>
    </citation>
    <scope>NUCLEOTIDE SEQUENCE</scope>
</reference>
<organism evidence="2">
    <name type="scientific">Arabidopsis thaliana</name>
    <name type="common">Mouse-ear cress</name>
    <dbReference type="NCBI Taxonomy" id="3702"/>
    <lineage>
        <taxon>Eukaryota</taxon>
        <taxon>Viridiplantae</taxon>
        <taxon>Streptophyta</taxon>
        <taxon>Embryophyta</taxon>
        <taxon>Tracheophyta</taxon>
        <taxon>Spermatophyta</taxon>
        <taxon>Magnoliopsida</taxon>
        <taxon>eudicotyledons</taxon>
        <taxon>Gunneridae</taxon>
        <taxon>Pentapetalae</taxon>
        <taxon>rosids</taxon>
        <taxon>malvids</taxon>
        <taxon>Brassicales</taxon>
        <taxon>Brassicaceae</taxon>
        <taxon>Camelineae</taxon>
        <taxon>Arabidopsis</taxon>
    </lineage>
</organism>
<dbReference type="PIR" id="F84502">
    <property type="entry name" value="F84502"/>
</dbReference>
<sequence length="307" mass="35032">MDLQRLHPTSATIHRLCNSSRTQRLNHNIKLLRLYLKRSTTLCRQQQTATRRLKGTTSKRKFLGRCRSYKKTRRWLCNRHSLCQTGSSGVVSCLQFPNLKPSEQPPWIGETLWGTMCDYWDTEEAQKRSKTYSKARLSDRNGLGPHVHYFGPKSFQEIQDELEEKMGRPVPLGEVFIQTHTKSDGTYVDQKAEKIALAYEQNVREKLSELEAAASAVFDGSSRPRDLTLDEYAAIFLESTEKDARGNPYGLGCLKETLGSANRQLPGDSTFKALEERLQEAQRQIEEQAAYNEKRDAEIAAREAETA</sequence>
<name>Q9ZUP7_ARATH</name>
<evidence type="ECO:0000313" key="2">
    <source>
        <dbReference type="EMBL" id="AAC97242.1"/>
    </source>
</evidence>
<protein>
    <submittedName>
        <fullName evidence="2">En/Spm transposon protein (Mosaic-like protein)</fullName>
    </submittedName>
</protein>
<proteinExistence type="predicted"/>
<dbReference type="InterPro" id="IPR004252">
    <property type="entry name" value="Probable_transposase_24"/>
</dbReference>
<evidence type="ECO:0000256" key="1">
    <source>
        <dbReference type="SAM" id="MobiDB-lite"/>
    </source>
</evidence>
<reference key="1">
    <citation type="journal article" date="1999" name="Nature">
        <title>Sequence and analysis of chromosome 2 of the plant Arabidopsis thaliana.</title>
        <authorList>
            <person name="Lin X."/>
            <person name="Kaul S."/>
            <person name="Rounsley S."/>
            <person name="Shea T.P."/>
            <person name="Benito M.I."/>
            <person name="Town C.D."/>
            <person name="Fujii C.Y."/>
            <person name="Mason T."/>
            <person name="Bowman C.L."/>
            <person name="Barnstead M."/>
            <person name="Feldblyum T.V."/>
            <person name="Buell C.R."/>
            <person name="Ketchum K.A."/>
            <person name="Lee J."/>
            <person name="Ronning C.M."/>
            <person name="Koo H.L."/>
            <person name="Moffat K.S."/>
            <person name="Cronin L.A."/>
            <person name="Shen M."/>
            <person name="Pai G."/>
            <person name="Van Aken S."/>
            <person name="Umayam L."/>
            <person name="Tallon L.J."/>
            <person name="Gill J.E."/>
            <person name="Adams M.D."/>
            <person name="Carrera A.J."/>
            <person name="Creasy T.H."/>
            <person name="Goodman H.M."/>
            <person name="Somerville C.R."/>
            <person name="Copenhaver G.P."/>
            <person name="Preuss D."/>
            <person name="Nierman W.C."/>
            <person name="White O."/>
            <person name="Eisen J.A."/>
            <person name="Salzberg S.L."/>
            <person name="Fraser C.M."/>
            <person name="Venter J.C."/>
        </authorList>
    </citation>
    <scope>NUCLEOTIDE SEQUENCE [LARGE SCALE GENOMIC DNA]</scope>
    <source>
        <strain>cv. Columbia</strain>
    </source>
</reference>
<dbReference type="AlphaFoldDB" id="Q9ZUP7"/>
<feature type="region of interest" description="Disordered" evidence="1">
    <location>
        <begin position="288"/>
        <end position="307"/>
    </location>
</feature>
<dbReference type="EMBL" id="AC005897">
    <property type="protein sequence ID" value="AAC97242.1"/>
    <property type="molecule type" value="Genomic_DNA"/>
</dbReference>
<gene>
    <name evidence="2" type="ordered locus">At2g12300</name>
</gene>
<accession>Q9ZUP7</accession>
<reference evidence="2" key="2">
    <citation type="submission" date="2000-03" db="EMBL/GenBank/DDBJ databases">
        <authorList>
            <person name="Rounsley S.D."/>
            <person name="Lin X."/>
            <person name="Kaul S."/>
            <person name="Shea T.P."/>
            <person name="Fujii C.Y."/>
            <person name="Mason T.M."/>
            <person name="Shen M."/>
            <person name="Ronning C.M."/>
            <person name="Fraser C.M."/>
            <person name="Somerville C.R."/>
            <person name="Venter J.C."/>
        </authorList>
    </citation>
    <scope>NUCLEOTIDE SEQUENCE</scope>
</reference>
<dbReference type="Pfam" id="PF03004">
    <property type="entry name" value="Transposase_24"/>
    <property type="match status" value="1"/>
</dbReference>